<evidence type="ECO:0000313" key="11">
    <source>
        <dbReference type="Ensembl" id="ENSGALP00010011674.1"/>
    </source>
</evidence>
<dbReference type="SMART" id="SM00121">
    <property type="entry name" value="IB"/>
    <property type="match status" value="1"/>
</dbReference>
<evidence type="ECO:0000256" key="2">
    <source>
        <dbReference type="ARBA" id="ARBA00013675"/>
    </source>
</evidence>
<dbReference type="PANTHER" id="PTHR11551:SF6">
    <property type="entry name" value="INSULIN-LIKE GROWTH FACTOR-BINDING PROTEIN 1"/>
    <property type="match status" value="1"/>
</dbReference>
<keyword evidence="12" id="KW-1185">Reference proteome</keyword>
<dbReference type="GO" id="GO:0005794">
    <property type="term" value="C:Golgi apparatus"/>
    <property type="evidence" value="ECO:0007669"/>
    <property type="project" value="Ensembl"/>
</dbReference>
<proteinExistence type="predicted"/>
<accession>A0A8V0XTW2</accession>
<dbReference type="GO" id="GO:0032868">
    <property type="term" value="P:response to insulin"/>
    <property type="evidence" value="ECO:0007669"/>
    <property type="project" value="Ensembl"/>
</dbReference>
<evidence type="ECO:0000256" key="5">
    <source>
        <dbReference type="ARBA" id="ARBA00022729"/>
    </source>
</evidence>
<name>A0A8V0XTW2_CHICK</name>
<dbReference type="Ensembl" id="ENSGALT00010020126.1">
    <property type="protein sequence ID" value="ENSGALP00010011674.1"/>
    <property type="gene ID" value="ENSGALG00010008417.1"/>
</dbReference>
<dbReference type="InterPro" id="IPR022321">
    <property type="entry name" value="IGFBP_1-6_chordata"/>
</dbReference>
<evidence type="ECO:0000256" key="4">
    <source>
        <dbReference type="ARBA" id="ARBA00022553"/>
    </source>
</evidence>
<dbReference type="OrthoDB" id="9926277at2759"/>
<evidence type="ECO:0000256" key="3">
    <source>
        <dbReference type="ARBA" id="ARBA00022525"/>
    </source>
</evidence>
<keyword evidence="4" id="KW-0597">Phosphoprotein</keyword>
<keyword evidence="3" id="KW-0964">Secreted</keyword>
<evidence type="ECO:0000259" key="10">
    <source>
        <dbReference type="PROSITE" id="PS51323"/>
    </source>
</evidence>
<evidence type="ECO:0000313" key="12">
    <source>
        <dbReference type="Proteomes" id="UP000000539"/>
    </source>
</evidence>
<dbReference type="AlphaFoldDB" id="A0A8V0XTW2"/>
<evidence type="ECO:0000256" key="8">
    <source>
        <dbReference type="ARBA" id="ARBA00049694"/>
    </source>
</evidence>
<evidence type="ECO:0000256" key="6">
    <source>
        <dbReference type="ARBA" id="ARBA00023157"/>
    </source>
</evidence>
<gene>
    <name evidence="11" type="primary">IGFBP1</name>
</gene>
<dbReference type="PRINTS" id="PR01977">
    <property type="entry name" value="IGFBPFAMILY1"/>
</dbReference>
<dbReference type="GO" id="GO:0043567">
    <property type="term" value="P:regulation of insulin-like growth factor receptor signaling pathway"/>
    <property type="evidence" value="ECO:0000318"/>
    <property type="project" value="GO_Central"/>
</dbReference>
<feature type="domain" description="IGFBP N-terminal" evidence="10">
    <location>
        <begin position="60"/>
        <end position="141"/>
    </location>
</feature>
<dbReference type="Gene3D" id="4.10.40.20">
    <property type="match status" value="1"/>
</dbReference>
<reference evidence="11" key="1">
    <citation type="submission" date="2020-11" db="EMBL/GenBank/DDBJ databases">
        <title>Gallus gallus (Chicken) genome, bGalGal1, GRCg7b, maternal haplotype autosomes + Z &amp; W.</title>
        <authorList>
            <person name="Warren W."/>
            <person name="Formenti G."/>
            <person name="Fedrigo O."/>
            <person name="Haase B."/>
            <person name="Mountcastle J."/>
            <person name="Balacco J."/>
            <person name="Tracey A."/>
            <person name="Schneider V."/>
            <person name="Okimoto R."/>
            <person name="Cheng H."/>
            <person name="Hawken R."/>
            <person name="Howe K."/>
            <person name="Jarvis E.D."/>
        </authorList>
    </citation>
    <scope>NUCLEOTIDE SEQUENCE [LARGE SCALE GENOMIC DNA]</scope>
    <source>
        <strain evidence="11">Broiler</strain>
    </source>
</reference>
<evidence type="ECO:0000256" key="1">
    <source>
        <dbReference type="ARBA" id="ARBA00004613"/>
    </source>
</evidence>
<organism evidence="11 12">
    <name type="scientific">Gallus gallus</name>
    <name type="common">Chicken</name>
    <dbReference type="NCBI Taxonomy" id="9031"/>
    <lineage>
        <taxon>Eukaryota</taxon>
        <taxon>Metazoa</taxon>
        <taxon>Chordata</taxon>
        <taxon>Craniata</taxon>
        <taxon>Vertebrata</taxon>
        <taxon>Euteleostomi</taxon>
        <taxon>Archelosauria</taxon>
        <taxon>Archosauria</taxon>
        <taxon>Dinosauria</taxon>
        <taxon>Saurischia</taxon>
        <taxon>Theropoda</taxon>
        <taxon>Coelurosauria</taxon>
        <taxon>Aves</taxon>
        <taxon>Neognathae</taxon>
        <taxon>Galloanserae</taxon>
        <taxon>Galliformes</taxon>
        <taxon>Phasianidae</taxon>
        <taxon>Phasianinae</taxon>
        <taxon>Gallus</taxon>
    </lineage>
</organism>
<sequence length="331" mass="36370">MARASWMYVCTLPPAPHTAEVRSLTSDMNCMRTLLSRCWLPPLLLPALLGPLLVAAASLQPLHCAPCTQEKLALCPPVEPGCPETARQPGCGCCQTCALGPGQPCGVYTTRCRHGLRCHVPSGETRPLSALIQGQGKCLPASEAGGTRSAEPAESTEPEDLPLESSEITQDQMLNYQLMFPISQDKSIPWNFFTVYENMKAKRISEHKKWKEQGPCQKELYRALYKLAKAQQRSGGDIYKFYLPNCNKNGFYHSKQVCTFFLSAHSSIAINLAQTILSQPSAPKLTSLQLLENGCENRLFSSGNRWLVLLKVSACSDCLFSAKSSSMHPVC</sequence>
<dbReference type="FunCoup" id="A0A8V0XTW2">
    <property type="interactions" value="7"/>
</dbReference>
<dbReference type="PRINTS" id="PR01976">
    <property type="entry name" value="IGFBPFAMILY"/>
</dbReference>
<dbReference type="InterPro" id="IPR009030">
    <property type="entry name" value="Growth_fac_rcpt_cys_sf"/>
</dbReference>
<evidence type="ECO:0000256" key="9">
    <source>
        <dbReference type="SAM" id="MobiDB-lite"/>
    </source>
</evidence>
<dbReference type="InterPro" id="IPR017891">
    <property type="entry name" value="Insulin_GF-bd_Cys-rich_CS"/>
</dbReference>
<comment type="subunit">
    <text evidence="8">Binds equally well IGF1 and IGF2. Interacts with integrin ITGA5:ITGB1. Interacts with VHL; this interaction inhibits HIF1A degradation.</text>
</comment>
<dbReference type="Proteomes" id="UP000000539">
    <property type="component" value="Chromosome 2"/>
</dbReference>
<reference evidence="11" key="3">
    <citation type="submission" date="2025-09" db="UniProtKB">
        <authorList>
            <consortium name="Ensembl"/>
        </authorList>
    </citation>
    <scope>IDENTIFICATION</scope>
    <source>
        <strain evidence="11">broiler</strain>
    </source>
</reference>
<evidence type="ECO:0000256" key="7">
    <source>
        <dbReference type="ARBA" id="ARBA00023183"/>
    </source>
</evidence>
<keyword evidence="5" id="KW-0732">Signal</keyword>
<dbReference type="PROSITE" id="PS51323">
    <property type="entry name" value="IGFBP_N_2"/>
    <property type="match status" value="1"/>
</dbReference>
<keyword evidence="7" id="KW-0340">Growth factor binding</keyword>
<dbReference type="GO" id="GO:0031995">
    <property type="term" value="F:insulin-like growth factor II binding"/>
    <property type="evidence" value="ECO:0000318"/>
    <property type="project" value="GO_Central"/>
</dbReference>
<dbReference type="FunFam" id="4.10.40.20:FF:000001">
    <property type="entry name" value="Insulin-like growth factor binding protein 5"/>
    <property type="match status" value="1"/>
</dbReference>
<dbReference type="Pfam" id="PF00219">
    <property type="entry name" value="IGFBP"/>
    <property type="match status" value="1"/>
</dbReference>
<dbReference type="PROSITE" id="PS00222">
    <property type="entry name" value="IGFBP_N_1"/>
    <property type="match status" value="1"/>
</dbReference>
<feature type="region of interest" description="Disordered" evidence="9">
    <location>
        <begin position="139"/>
        <end position="163"/>
    </location>
</feature>
<keyword evidence="6" id="KW-1015">Disulfide bond</keyword>
<dbReference type="Pfam" id="PF00086">
    <property type="entry name" value="Thyroglobulin_1"/>
    <property type="match status" value="1"/>
</dbReference>
<dbReference type="GO" id="GO:0031994">
    <property type="term" value="F:insulin-like growth factor I binding"/>
    <property type="evidence" value="ECO:0000318"/>
    <property type="project" value="GO_Central"/>
</dbReference>
<reference evidence="11" key="2">
    <citation type="submission" date="2025-08" db="UniProtKB">
        <authorList>
            <consortium name="Ensembl"/>
        </authorList>
    </citation>
    <scope>IDENTIFICATION</scope>
    <source>
        <strain evidence="11">broiler</strain>
    </source>
</reference>
<dbReference type="PANTHER" id="PTHR11551">
    <property type="entry name" value="INSULIN-LIKE GROWTH FACTOR BINDING PROTEIN"/>
    <property type="match status" value="1"/>
</dbReference>
<comment type="subcellular location">
    <subcellularLocation>
        <location evidence="1">Secreted</location>
    </subcellularLocation>
</comment>
<dbReference type="Gene3D" id="4.10.800.10">
    <property type="entry name" value="Thyroglobulin type-1"/>
    <property type="match status" value="1"/>
</dbReference>
<dbReference type="SUPFAM" id="SSF57184">
    <property type="entry name" value="Growth factor receptor domain"/>
    <property type="match status" value="1"/>
</dbReference>
<dbReference type="InterPro" id="IPR036857">
    <property type="entry name" value="Thyroglobulin_1_sf"/>
</dbReference>
<dbReference type="InterPro" id="IPR000867">
    <property type="entry name" value="IGFBP-like"/>
</dbReference>
<dbReference type="GO" id="GO:0005615">
    <property type="term" value="C:extracellular space"/>
    <property type="evidence" value="ECO:0000318"/>
    <property type="project" value="GO_Central"/>
</dbReference>
<protein>
    <recommendedName>
        <fullName evidence="2">Insulin-like growth factor-binding protein 1</fullName>
    </recommendedName>
</protein>
<dbReference type="SUPFAM" id="SSF57610">
    <property type="entry name" value="Thyroglobulin type-1 domain"/>
    <property type="match status" value="1"/>
</dbReference>
<dbReference type="GeneTree" id="ENSGT00940000157394"/>
<dbReference type="InterPro" id="IPR000716">
    <property type="entry name" value="Thyroglobulin_1"/>
</dbReference>
<dbReference type="InterPro" id="IPR022322">
    <property type="entry name" value="IGFBP1"/>
</dbReference>